<dbReference type="InterPro" id="IPR029069">
    <property type="entry name" value="HotDog_dom_sf"/>
</dbReference>
<evidence type="ECO:0000313" key="6">
    <source>
        <dbReference type="Proteomes" id="UP000260457"/>
    </source>
</evidence>
<organism evidence="4 5">
    <name type="scientific">Peribacillus butanolivorans</name>
    <dbReference type="NCBI Taxonomy" id="421767"/>
    <lineage>
        <taxon>Bacteria</taxon>
        <taxon>Bacillati</taxon>
        <taxon>Bacillota</taxon>
        <taxon>Bacilli</taxon>
        <taxon>Bacillales</taxon>
        <taxon>Bacillaceae</taxon>
        <taxon>Peribacillus</taxon>
    </lineage>
</organism>
<dbReference type="Proteomes" id="UP000220106">
    <property type="component" value="Unassembled WGS sequence"/>
</dbReference>
<dbReference type="EMBL" id="NUEQ01000146">
    <property type="protein sequence ID" value="PEJ23539.1"/>
    <property type="molecule type" value="Genomic_DNA"/>
</dbReference>
<dbReference type="GeneID" id="97408541"/>
<dbReference type="Pfam" id="PF13279">
    <property type="entry name" value="4HBT_2"/>
    <property type="match status" value="1"/>
</dbReference>
<dbReference type="PANTHER" id="PTHR31793">
    <property type="entry name" value="4-HYDROXYBENZOYL-COA THIOESTERASE FAMILY MEMBER"/>
    <property type="match status" value="1"/>
</dbReference>
<dbReference type="CDD" id="cd00586">
    <property type="entry name" value="4HBT"/>
    <property type="match status" value="1"/>
</dbReference>
<keyword evidence="2" id="KW-0378">Hydrolase</keyword>
<dbReference type="KEGG" id="pbut:DTO10_22335"/>
<evidence type="ECO:0000313" key="5">
    <source>
        <dbReference type="Proteomes" id="UP000220106"/>
    </source>
</evidence>
<dbReference type="RefSeq" id="WP_053344812.1">
    <property type="nucleotide sequence ID" value="NZ_CP030926.1"/>
</dbReference>
<evidence type="ECO:0000256" key="1">
    <source>
        <dbReference type="ARBA" id="ARBA00005953"/>
    </source>
</evidence>
<evidence type="ECO:0000313" key="3">
    <source>
        <dbReference type="EMBL" id="AXN40840.1"/>
    </source>
</evidence>
<keyword evidence="6" id="KW-1185">Reference proteome</keyword>
<dbReference type="InterPro" id="IPR050563">
    <property type="entry name" value="4-hydroxybenzoyl-CoA_TE"/>
</dbReference>
<dbReference type="EMBL" id="CP030926">
    <property type="protein sequence ID" value="AXN40840.1"/>
    <property type="molecule type" value="Genomic_DNA"/>
</dbReference>
<dbReference type="PANTHER" id="PTHR31793:SF27">
    <property type="entry name" value="NOVEL THIOESTERASE SUPERFAMILY DOMAIN AND SAPOSIN A-TYPE DOMAIN CONTAINING PROTEIN (0610012H03RIK)"/>
    <property type="match status" value="1"/>
</dbReference>
<reference evidence="4 5" key="1">
    <citation type="submission" date="2017-09" db="EMBL/GenBank/DDBJ databases">
        <title>Large-scale bioinformatics analysis of Bacillus genomes uncovers conserved roles of natural products in bacterial physiology.</title>
        <authorList>
            <consortium name="Agbiome Team Llc"/>
            <person name="Bleich R.M."/>
            <person name="Kirk G.J."/>
            <person name="Santa Maria K.C."/>
            <person name="Allen S.E."/>
            <person name="Farag S."/>
            <person name="Shank E.A."/>
            <person name="Bowers A."/>
        </authorList>
    </citation>
    <scope>NUCLEOTIDE SEQUENCE [LARGE SCALE GENOMIC DNA]</scope>
    <source>
        <strain evidence="4 5">AFS003229</strain>
    </source>
</reference>
<dbReference type="GO" id="GO:0047617">
    <property type="term" value="F:fatty acyl-CoA hydrolase activity"/>
    <property type="evidence" value="ECO:0007669"/>
    <property type="project" value="TreeGrafter"/>
</dbReference>
<dbReference type="SUPFAM" id="SSF54637">
    <property type="entry name" value="Thioesterase/thiol ester dehydrase-isomerase"/>
    <property type="match status" value="1"/>
</dbReference>
<comment type="similarity">
    <text evidence="1">Belongs to the 4-hydroxybenzoyl-CoA thioesterase family.</text>
</comment>
<dbReference type="AlphaFoldDB" id="A0AAX0RW18"/>
<dbReference type="Gene3D" id="3.10.129.10">
    <property type="entry name" value="Hotdog Thioesterase"/>
    <property type="match status" value="1"/>
</dbReference>
<evidence type="ECO:0000256" key="2">
    <source>
        <dbReference type="ARBA" id="ARBA00022801"/>
    </source>
</evidence>
<accession>A0AAX0RW18</accession>
<reference evidence="3 6" key="2">
    <citation type="submission" date="2018-07" db="EMBL/GenBank/DDBJ databases">
        <title>The molecular basis for the intramolecular migration of carboxyl group in the catabolism of para-hydroxybenzoate via gentisate.</title>
        <authorList>
            <person name="Zhao H."/>
            <person name="Xu Y."/>
            <person name="Lin S."/>
            <person name="Spain J.C."/>
            <person name="Zhou N.-Y."/>
        </authorList>
    </citation>
    <scope>NUCLEOTIDE SEQUENCE [LARGE SCALE GENOMIC DNA]</scope>
    <source>
        <strain evidence="3 6">PHB-7a</strain>
    </source>
</reference>
<evidence type="ECO:0000313" key="4">
    <source>
        <dbReference type="EMBL" id="PEJ23539.1"/>
    </source>
</evidence>
<proteinExistence type="inferred from homology"/>
<protein>
    <submittedName>
        <fullName evidence="4">4-hydroxybenzoyl-CoA thioesterase</fullName>
    </submittedName>
    <submittedName>
        <fullName evidence="3">Acyl-CoA thioesterase</fullName>
    </submittedName>
</protein>
<name>A0AAX0RW18_9BACI</name>
<gene>
    <name evidence="4" type="ORF">CN689_27970</name>
    <name evidence="3" type="ORF">DTO10_22335</name>
</gene>
<sequence>MGAVTYDFQVKWGDTDAAGIVYYPNFYSWMDEATHHFFKTLGHPTSKLFTENRIGVPLLEAHCSFRIPLFHEDDVQIQTEAIEIRDKVFKLIHTFMRDNDVIAEGYELRAYASVADHKPKAQSIPEELKSKMEIGA</sequence>
<dbReference type="Proteomes" id="UP000260457">
    <property type="component" value="Chromosome"/>
</dbReference>